<proteinExistence type="predicted"/>
<accession>A0A2D4KUW4</accession>
<sequence length="123" mass="14144">MPVPQLRKPFFHQPVLSQISYLHHLKSSNPAVCDFYCQTVKADLLWFIMDKKTGALQCLATQDGQLWLYEIVEVEAFRMRTTFQKAKGHWVTISPTSQLSLRQEKPEGVETLSSCLLREDMSA</sequence>
<protein>
    <submittedName>
        <fullName evidence="1">Uncharacterized protein</fullName>
    </submittedName>
</protein>
<reference evidence="1" key="2">
    <citation type="submission" date="2017-11" db="EMBL/GenBank/DDBJ databases">
        <title>Coralsnake Venomics: Analyses of Venom Gland Transcriptomes and Proteomes of Six Brazilian Taxa.</title>
        <authorList>
            <person name="Aird S.D."/>
            <person name="Jorge da Silva N."/>
            <person name="Qiu L."/>
            <person name="Villar-Briones A."/>
            <person name="Aparecida-Saddi V."/>
            <person name="Campos-Telles M.P."/>
            <person name="Grau M."/>
            <person name="Mikheyev A.S."/>
        </authorList>
    </citation>
    <scope>NUCLEOTIDE SEQUENCE</scope>
    <source>
        <tissue evidence="1">Venom_gland</tissue>
    </source>
</reference>
<name>A0A2D4KUW4_9SAUR</name>
<organism evidence="1">
    <name type="scientific">Micrurus paraensis</name>
    <dbReference type="NCBI Taxonomy" id="1970185"/>
    <lineage>
        <taxon>Eukaryota</taxon>
        <taxon>Metazoa</taxon>
        <taxon>Chordata</taxon>
        <taxon>Craniata</taxon>
        <taxon>Vertebrata</taxon>
        <taxon>Euteleostomi</taxon>
        <taxon>Lepidosauria</taxon>
        <taxon>Squamata</taxon>
        <taxon>Bifurcata</taxon>
        <taxon>Unidentata</taxon>
        <taxon>Episquamata</taxon>
        <taxon>Toxicofera</taxon>
        <taxon>Serpentes</taxon>
        <taxon>Colubroidea</taxon>
        <taxon>Elapidae</taxon>
        <taxon>Elapinae</taxon>
        <taxon>Micrurus</taxon>
    </lineage>
</organism>
<dbReference type="EMBL" id="IACL01087898">
    <property type="protein sequence ID" value="LAB12496.1"/>
    <property type="molecule type" value="Transcribed_RNA"/>
</dbReference>
<dbReference type="EMBL" id="IACL01087900">
    <property type="protein sequence ID" value="LAB12501.1"/>
    <property type="molecule type" value="Transcribed_RNA"/>
</dbReference>
<evidence type="ECO:0000313" key="1">
    <source>
        <dbReference type="EMBL" id="LAB12501.1"/>
    </source>
</evidence>
<dbReference type="AlphaFoldDB" id="A0A2D4KUW4"/>
<reference evidence="1" key="1">
    <citation type="submission" date="2017-07" db="EMBL/GenBank/DDBJ databases">
        <authorList>
            <person name="Mikheyev A."/>
            <person name="Grau M."/>
        </authorList>
    </citation>
    <scope>NUCLEOTIDE SEQUENCE</scope>
    <source>
        <tissue evidence="1">Venom_gland</tissue>
    </source>
</reference>